<proteinExistence type="inferred from homology"/>
<dbReference type="InterPro" id="IPR048466">
    <property type="entry name" value="DNA_pol3_delta-like_C"/>
</dbReference>
<dbReference type="InterPro" id="IPR005790">
    <property type="entry name" value="DNA_polIII_delta"/>
</dbReference>
<evidence type="ECO:0000259" key="9">
    <source>
        <dbReference type="Pfam" id="PF06144"/>
    </source>
</evidence>
<dbReference type="SUPFAM" id="SSF52540">
    <property type="entry name" value="P-loop containing nucleoside triphosphate hydrolases"/>
    <property type="match status" value="1"/>
</dbReference>
<sequence length="333" mass="35996">MRGLEWLRSASAQELKPVYVIYGDDVYLRREAVRAVVRAALPEPDEVGASRFEGAAAKLADVVDELYTLPFFSKRRVVIIDDADPFVTSHRKELESYFESPSATGHLVLVVKSWPGNTRLAKLLVKSGLAVDCSTPTEADLIPWLTARAAKLDSKLEPDAAKLLLELVGLELGVLAAELDKLSISTAGSGKILRADVARLVEAGRIETIWKVLDAATEGKGAMAAKLLDDLIASGEHPVPLLAGMTYSLLKVHHAGRLRSARLSLADACRTAGIAPFAFDRTAKQHAHLGPARVDQLPALLLKADLDIKGGSLLDPRVVLETLLVQLSQPRRD</sequence>
<dbReference type="GO" id="GO:0009360">
    <property type="term" value="C:DNA polymerase III complex"/>
    <property type="evidence" value="ECO:0007669"/>
    <property type="project" value="InterPro"/>
</dbReference>
<dbReference type="Pfam" id="PF21694">
    <property type="entry name" value="DNA_pol3_delta_C"/>
    <property type="match status" value="1"/>
</dbReference>
<keyword evidence="12" id="KW-1185">Reference proteome</keyword>
<dbReference type="Proteomes" id="UP000186309">
    <property type="component" value="Chromosome"/>
</dbReference>
<dbReference type="RefSeq" id="WP_076349219.1">
    <property type="nucleotide sequence ID" value="NZ_CP019082.1"/>
</dbReference>
<evidence type="ECO:0000256" key="7">
    <source>
        <dbReference type="ARBA" id="ARBA00034754"/>
    </source>
</evidence>
<comment type="catalytic activity">
    <reaction evidence="8">
        <text>DNA(n) + a 2'-deoxyribonucleoside 5'-triphosphate = DNA(n+1) + diphosphate</text>
        <dbReference type="Rhea" id="RHEA:22508"/>
        <dbReference type="Rhea" id="RHEA-COMP:17339"/>
        <dbReference type="Rhea" id="RHEA-COMP:17340"/>
        <dbReference type="ChEBI" id="CHEBI:33019"/>
        <dbReference type="ChEBI" id="CHEBI:61560"/>
        <dbReference type="ChEBI" id="CHEBI:173112"/>
        <dbReference type="EC" id="2.7.7.7"/>
    </reaction>
</comment>
<evidence type="ECO:0000256" key="2">
    <source>
        <dbReference type="ARBA" id="ARBA00017703"/>
    </source>
</evidence>
<evidence type="ECO:0000313" key="11">
    <source>
        <dbReference type="EMBL" id="APW62832.1"/>
    </source>
</evidence>
<reference evidence="12" key="1">
    <citation type="submission" date="2016-12" db="EMBL/GenBank/DDBJ databases">
        <title>Comparative genomics of four Isosphaeraceae planctomycetes: a common pool of plasmids and glycoside hydrolase genes.</title>
        <authorList>
            <person name="Ivanova A."/>
        </authorList>
    </citation>
    <scope>NUCLEOTIDE SEQUENCE [LARGE SCALE GENOMIC DNA]</scope>
    <source>
        <strain evidence="12">PX4</strain>
    </source>
</reference>
<dbReference type="InterPro" id="IPR008921">
    <property type="entry name" value="DNA_pol3_clamp-load_cplx_C"/>
</dbReference>
<dbReference type="GO" id="GO:0003887">
    <property type="term" value="F:DNA-directed DNA polymerase activity"/>
    <property type="evidence" value="ECO:0007669"/>
    <property type="project" value="UniProtKB-KW"/>
</dbReference>
<evidence type="ECO:0000256" key="5">
    <source>
        <dbReference type="ARBA" id="ARBA00022705"/>
    </source>
</evidence>
<accession>A0A1U7CV73</accession>
<keyword evidence="5" id="KW-0235">DNA replication</keyword>
<feature type="domain" description="DNA polymerase III delta subunit-like C-terminal" evidence="10">
    <location>
        <begin position="208"/>
        <end position="327"/>
    </location>
</feature>
<dbReference type="EMBL" id="CP019082">
    <property type="protein sequence ID" value="APW62832.1"/>
    <property type="molecule type" value="Genomic_DNA"/>
</dbReference>
<dbReference type="Pfam" id="PF06144">
    <property type="entry name" value="DNA_pol3_delta"/>
    <property type="match status" value="1"/>
</dbReference>
<dbReference type="Gene3D" id="3.40.50.300">
    <property type="entry name" value="P-loop containing nucleotide triphosphate hydrolases"/>
    <property type="match status" value="1"/>
</dbReference>
<gene>
    <name evidence="11" type="ORF">BSF38_04386</name>
</gene>
<keyword evidence="4" id="KW-0548">Nucleotidyltransferase</keyword>
<name>A0A1U7CV73_9BACT</name>
<dbReference type="STRING" id="1387353.BSF38_04386"/>
<evidence type="ECO:0000313" key="12">
    <source>
        <dbReference type="Proteomes" id="UP000186309"/>
    </source>
</evidence>
<keyword evidence="6" id="KW-0239">DNA-directed DNA polymerase</keyword>
<dbReference type="GO" id="GO:0003677">
    <property type="term" value="F:DNA binding"/>
    <property type="evidence" value="ECO:0007669"/>
    <property type="project" value="InterPro"/>
</dbReference>
<dbReference type="PANTHER" id="PTHR34388:SF1">
    <property type="entry name" value="DNA POLYMERASE III SUBUNIT DELTA"/>
    <property type="match status" value="1"/>
</dbReference>
<dbReference type="KEGG" id="pbor:BSF38_04386"/>
<dbReference type="InterPro" id="IPR010372">
    <property type="entry name" value="DNA_pol3_delta_N"/>
</dbReference>
<evidence type="ECO:0000256" key="4">
    <source>
        <dbReference type="ARBA" id="ARBA00022695"/>
    </source>
</evidence>
<dbReference type="OrthoDB" id="269621at2"/>
<evidence type="ECO:0000256" key="6">
    <source>
        <dbReference type="ARBA" id="ARBA00022932"/>
    </source>
</evidence>
<evidence type="ECO:0000256" key="1">
    <source>
        <dbReference type="ARBA" id="ARBA00012417"/>
    </source>
</evidence>
<comment type="similarity">
    <text evidence="7">Belongs to the DNA polymerase HolA subunit family.</text>
</comment>
<dbReference type="GO" id="GO:0006261">
    <property type="term" value="P:DNA-templated DNA replication"/>
    <property type="evidence" value="ECO:0007669"/>
    <property type="project" value="TreeGrafter"/>
</dbReference>
<dbReference type="InterPro" id="IPR027417">
    <property type="entry name" value="P-loop_NTPase"/>
</dbReference>
<evidence type="ECO:0000259" key="10">
    <source>
        <dbReference type="Pfam" id="PF21694"/>
    </source>
</evidence>
<keyword evidence="3" id="KW-0808">Transferase</keyword>
<dbReference type="Gene3D" id="1.20.272.10">
    <property type="match status" value="1"/>
</dbReference>
<dbReference type="SUPFAM" id="SSF48019">
    <property type="entry name" value="post-AAA+ oligomerization domain-like"/>
    <property type="match status" value="1"/>
</dbReference>
<protein>
    <recommendedName>
        <fullName evidence="2">DNA polymerase III subunit delta</fullName>
        <ecNumber evidence="1">2.7.7.7</ecNumber>
    </recommendedName>
</protein>
<dbReference type="EC" id="2.7.7.7" evidence="1"/>
<dbReference type="NCBIfam" id="TIGR01128">
    <property type="entry name" value="holA"/>
    <property type="match status" value="1"/>
</dbReference>
<evidence type="ECO:0000256" key="8">
    <source>
        <dbReference type="ARBA" id="ARBA00049244"/>
    </source>
</evidence>
<dbReference type="PANTHER" id="PTHR34388">
    <property type="entry name" value="DNA POLYMERASE III SUBUNIT DELTA"/>
    <property type="match status" value="1"/>
</dbReference>
<dbReference type="AlphaFoldDB" id="A0A1U7CV73"/>
<dbReference type="Gene3D" id="1.10.8.60">
    <property type="match status" value="1"/>
</dbReference>
<feature type="domain" description="DNA polymerase III delta N-terminal" evidence="9">
    <location>
        <begin position="19"/>
        <end position="133"/>
    </location>
</feature>
<evidence type="ECO:0000256" key="3">
    <source>
        <dbReference type="ARBA" id="ARBA00022679"/>
    </source>
</evidence>
<organism evidence="11 12">
    <name type="scientific">Paludisphaera borealis</name>
    <dbReference type="NCBI Taxonomy" id="1387353"/>
    <lineage>
        <taxon>Bacteria</taxon>
        <taxon>Pseudomonadati</taxon>
        <taxon>Planctomycetota</taxon>
        <taxon>Planctomycetia</taxon>
        <taxon>Isosphaerales</taxon>
        <taxon>Isosphaeraceae</taxon>
        <taxon>Paludisphaera</taxon>
    </lineage>
</organism>